<feature type="transmembrane region" description="Helical" evidence="12">
    <location>
        <begin position="98"/>
        <end position="119"/>
    </location>
</feature>
<reference evidence="13 14" key="1">
    <citation type="submission" date="2019-02" db="EMBL/GenBank/DDBJ databases">
        <title>Prokaryotic population dynamics and viral predation in marine succession experiment using metagenomics: the confinement effect.</title>
        <authorList>
            <person name="Haro-Moreno J.M."/>
            <person name="Rodriguez-Valera F."/>
            <person name="Lopez-Perez M."/>
        </authorList>
    </citation>
    <scope>NUCLEOTIDE SEQUENCE [LARGE SCALE GENOMIC DNA]</scope>
    <source>
        <strain evidence="13">MED-G167</strain>
    </source>
</reference>
<dbReference type="PROSITE" id="PS00943">
    <property type="entry name" value="UBIA"/>
    <property type="match status" value="1"/>
</dbReference>
<feature type="transmembrane region" description="Helical" evidence="12">
    <location>
        <begin position="17"/>
        <end position="35"/>
    </location>
</feature>
<keyword evidence="10 12" id="KW-0472">Membrane</keyword>
<feature type="transmembrane region" description="Helical" evidence="12">
    <location>
        <begin position="177"/>
        <end position="197"/>
    </location>
</feature>
<evidence type="ECO:0000256" key="12">
    <source>
        <dbReference type="SAM" id="Phobius"/>
    </source>
</evidence>
<dbReference type="PANTHER" id="PTHR11048:SF28">
    <property type="entry name" value="4-HYDROXYBENZOATE POLYPRENYLTRANSFERASE, MITOCHONDRIAL"/>
    <property type="match status" value="1"/>
</dbReference>
<evidence type="ECO:0000256" key="1">
    <source>
        <dbReference type="ARBA" id="ARBA00001946"/>
    </source>
</evidence>
<comment type="cofactor">
    <cofactor evidence="1">
        <name>Mg(2+)</name>
        <dbReference type="ChEBI" id="CHEBI:18420"/>
    </cofactor>
</comment>
<proteinExistence type="inferred from homology"/>
<protein>
    <recommendedName>
        <fullName evidence="11">4-hydroxybenzoate polyprenyltransferase</fullName>
        <ecNumber evidence="11">2.5.1.39</ecNumber>
    </recommendedName>
</protein>
<keyword evidence="6 13" id="KW-0808">Transferase</keyword>
<dbReference type="GO" id="GO:0005886">
    <property type="term" value="C:plasma membrane"/>
    <property type="evidence" value="ECO:0007669"/>
    <property type="project" value="TreeGrafter"/>
</dbReference>
<dbReference type="Proteomes" id="UP000318359">
    <property type="component" value="Unassembled WGS sequence"/>
</dbReference>
<gene>
    <name evidence="13" type="ORF">EVB00_01800</name>
</gene>
<dbReference type="EC" id="2.5.1.39" evidence="11"/>
<evidence type="ECO:0000256" key="9">
    <source>
        <dbReference type="ARBA" id="ARBA00022989"/>
    </source>
</evidence>
<dbReference type="EMBL" id="SHBM01000020">
    <property type="protein sequence ID" value="RZO17947.1"/>
    <property type="molecule type" value="Genomic_DNA"/>
</dbReference>
<feature type="transmembrane region" description="Helical" evidence="12">
    <location>
        <begin position="151"/>
        <end position="171"/>
    </location>
</feature>
<feature type="transmembrane region" description="Helical" evidence="12">
    <location>
        <begin position="244"/>
        <end position="264"/>
    </location>
</feature>
<evidence type="ECO:0000256" key="11">
    <source>
        <dbReference type="ARBA" id="ARBA00034524"/>
    </source>
</evidence>
<evidence type="ECO:0000256" key="7">
    <source>
        <dbReference type="ARBA" id="ARBA00022688"/>
    </source>
</evidence>
<evidence type="ECO:0000313" key="13">
    <source>
        <dbReference type="EMBL" id="RZO17947.1"/>
    </source>
</evidence>
<feature type="transmembrane region" description="Helical" evidence="12">
    <location>
        <begin position="125"/>
        <end position="142"/>
    </location>
</feature>
<evidence type="ECO:0000313" key="14">
    <source>
        <dbReference type="Proteomes" id="UP000318359"/>
    </source>
</evidence>
<dbReference type="Gene3D" id="1.20.120.1780">
    <property type="entry name" value="UbiA prenyltransferase"/>
    <property type="match status" value="1"/>
</dbReference>
<comment type="caution">
    <text evidence="13">The sequence shown here is derived from an EMBL/GenBank/DDBJ whole genome shotgun (WGS) entry which is preliminary data.</text>
</comment>
<dbReference type="InterPro" id="IPR044878">
    <property type="entry name" value="UbiA_sf"/>
</dbReference>
<keyword evidence="9 12" id="KW-1133">Transmembrane helix</keyword>
<organism evidence="13 14">
    <name type="scientific">SAR86 cluster bacterium</name>
    <dbReference type="NCBI Taxonomy" id="2030880"/>
    <lineage>
        <taxon>Bacteria</taxon>
        <taxon>Pseudomonadati</taxon>
        <taxon>Pseudomonadota</taxon>
        <taxon>Gammaproteobacteria</taxon>
        <taxon>SAR86 cluster</taxon>
    </lineage>
</organism>
<dbReference type="GO" id="GO:0008412">
    <property type="term" value="F:4-hydroxybenzoate polyprenyltransferase activity"/>
    <property type="evidence" value="ECO:0007669"/>
    <property type="project" value="UniProtKB-EC"/>
</dbReference>
<sequence>MGKFISFISITRLDKPIGIYLLLYPSLIAFLFATNDLLDSADLYSLEVQELLLNSLVIIILGCILVRSAGCVINDIFDYKFDKRVSRTKGRPIANGSLSLLEAWIIFITLGILSILLLIQTNPQTILIGCITALLIVIYPLTKRFILGPQFFLAITFGGCIPIVFSMLGQIHNSEVILLYIANAAWIISYDTFYAMGDAEDDIKIGINSTPLWWKDNTIFLIKIFQLIFISTLLILGLLESFSFLWFAGVISLLLFFYYQHTLAKKEKFLEAFKNNNYVGLSLLLILLIELNLDKLIP</sequence>
<dbReference type="FunFam" id="1.20.120.1780:FF:000001">
    <property type="entry name" value="4-hydroxybenzoate octaprenyltransferase"/>
    <property type="match status" value="1"/>
</dbReference>
<dbReference type="Gene3D" id="1.10.357.140">
    <property type="entry name" value="UbiA prenyltransferase"/>
    <property type="match status" value="1"/>
</dbReference>
<dbReference type="CDD" id="cd13959">
    <property type="entry name" value="PT_UbiA_COQ2"/>
    <property type="match status" value="1"/>
</dbReference>
<evidence type="ECO:0000256" key="10">
    <source>
        <dbReference type="ARBA" id="ARBA00023136"/>
    </source>
</evidence>
<evidence type="ECO:0000256" key="3">
    <source>
        <dbReference type="ARBA" id="ARBA00005985"/>
    </source>
</evidence>
<dbReference type="InterPro" id="IPR030470">
    <property type="entry name" value="UbiA_prenylTrfase_CS"/>
</dbReference>
<feature type="transmembrane region" description="Helical" evidence="12">
    <location>
        <begin position="55"/>
        <end position="77"/>
    </location>
</feature>
<keyword evidence="4" id="KW-1003">Cell membrane</keyword>
<dbReference type="GO" id="GO:0006744">
    <property type="term" value="P:ubiquinone biosynthetic process"/>
    <property type="evidence" value="ECO:0007669"/>
    <property type="project" value="UniProtKB-KW"/>
</dbReference>
<evidence type="ECO:0000256" key="8">
    <source>
        <dbReference type="ARBA" id="ARBA00022692"/>
    </source>
</evidence>
<dbReference type="AlphaFoldDB" id="A0A520M9P5"/>
<evidence type="ECO:0000256" key="6">
    <source>
        <dbReference type="ARBA" id="ARBA00022679"/>
    </source>
</evidence>
<dbReference type="InterPro" id="IPR039653">
    <property type="entry name" value="Prenyltransferase"/>
</dbReference>
<dbReference type="Pfam" id="PF01040">
    <property type="entry name" value="UbiA"/>
    <property type="match status" value="1"/>
</dbReference>
<keyword evidence="8 12" id="KW-0812">Transmembrane</keyword>
<feature type="transmembrane region" description="Helical" evidence="12">
    <location>
        <begin position="218"/>
        <end position="238"/>
    </location>
</feature>
<comment type="similarity">
    <text evidence="3">Belongs to the UbiA prenyltransferase family.</text>
</comment>
<accession>A0A520M9P5</accession>
<comment type="subcellular location">
    <subcellularLocation>
        <location evidence="2">Membrane</location>
        <topology evidence="2">Multi-pass membrane protein</topology>
    </subcellularLocation>
</comment>
<dbReference type="PANTHER" id="PTHR11048">
    <property type="entry name" value="PRENYLTRANSFERASES"/>
    <property type="match status" value="1"/>
</dbReference>
<dbReference type="InterPro" id="IPR000537">
    <property type="entry name" value="UbiA_prenyltransferase"/>
</dbReference>
<evidence type="ECO:0000256" key="5">
    <source>
        <dbReference type="ARBA" id="ARBA00022519"/>
    </source>
</evidence>
<keyword evidence="7" id="KW-0831">Ubiquinone biosynthesis</keyword>
<keyword evidence="5" id="KW-0997">Cell inner membrane</keyword>
<name>A0A520M9P5_9GAMM</name>
<evidence type="ECO:0000256" key="2">
    <source>
        <dbReference type="ARBA" id="ARBA00004141"/>
    </source>
</evidence>
<evidence type="ECO:0000256" key="4">
    <source>
        <dbReference type="ARBA" id="ARBA00022475"/>
    </source>
</evidence>